<name>A0ABR2SXS7_9ROSI</name>
<evidence type="ECO:0000313" key="3">
    <source>
        <dbReference type="Proteomes" id="UP001396334"/>
    </source>
</evidence>
<accession>A0ABR2SXS7</accession>
<protein>
    <submittedName>
        <fullName evidence="2">Uncharacterized protein</fullName>
    </submittedName>
</protein>
<organism evidence="2 3">
    <name type="scientific">Hibiscus sabdariffa</name>
    <name type="common">roselle</name>
    <dbReference type="NCBI Taxonomy" id="183260"/>
    <lineage>
        <taxon>Eukaryota</taxon>
        <taxon>Viridiplantae</taxon>
        <taxon>Streptophyta</taxon>
        <taxon>Embryophyta</taxon>
        <taxon>Tracheophyta</taxon>
        <taxon>Spermatophyta</taxon>
        <taxon>Magnoliopsida</taxon>
        <taxon>eudicotyledons</taxon>
        <taxon>Gunneridae</taxon>
        <taxon>Pentapetalae</taxon>
        <taxon>rosids</taxon>
        <taxon>malvids</taxon>
        <taxon>Malvales</taxon>
        <taxon>Malvaceae</taxon>
        <taxon>Malvoideae</taxon>
        <taxon>Hibiscus</taxon>
    </lineage>
</organism>
<dbReference type="EMBL" id="JBBPBN010000010">
    <property type="protein sequence ID" value="KAK9029855.1"/>
    <property type="molecule type" value="Genomic_DNA"/>
</dbReference>
<sequence length="180" mass="19322">MVGVASTGDVEQSTHVECPGSSATRVESQMANGEVTGYVASSTHASQLPEDSLAHGLNDEALEQVDIDQPVAVTDQVVEEGVNVMDPVQSEGTKCQEGVSDHNAGIKSAWKSVSWQPNMPQKLLIPMLRILVLLLSLSVLMRPTSTTNTNFIGNKVKEEVRRKLIDAKPPPNNDHPGQGE</sequence>
<evidence type="ECO:0000313" key="2">
    <source>
        <dbReference type="EMBL" id="KAK9029855.1"/>
    </source>
</evidence>
<proteinExistence type="predicted"/>
<dbReference type="Proteomes" id="UP001396334">
    <property type="component" value="Unassembled WGS sequence"/>
</dbReference>
<keyword evidence="3" id="KW-1185">Reference proteome</keyword>
<gene>
    <name evidence="2" type="ORF">V6N11_031300</name>
</gene>
<evidence type="ECO:0000256" key="1">
    <source>
        <dbReference type="SAM" id="MobiDB-lite"/>
    </source>
</evidence>
<reference evidence="2 3" key="1">
    <citation type="journal article" date="2024" name="G3 (Bethesda)">
        <title>Genome assembly of Hibiscus sabdariffa L. provides insights into metabolisms of medicinal natural products.</title>
        <authorList>
            <person name="Kim T."/>
        </authorList>
    </citation>
    <scope>NUCLEOTIDE SEQUENCE [LARGE SCALE GENOMIC DNA]</scope>
    <source>
        <strain evidence="2">TK-2024</strain>
        <tissue evidence="2">Old leaves</tissue>
    </source>
</reference>
<comment type="caution">
    <text evidence="2">The sequence shown here is derived from an EMBL/GenBank/DDBJ whole genome shotgun (WGS) entry which is preliminary data.</text>
</comment>
<feature type="compositionally biased region" description="Polar residues" evidence="1">
    <location>
        <begin position="9"/>
        <end position="27"/>
    </location>
</feature>
<feature type="region of interest" description="Disordered" evidence="1">
    <location>
        <begin position="1"/>
        <end position="27"/>
    </location>
</feature>